<gene>
    <name evidence="11" type="ORF">B0T10DRAFT_530406</name>
</gene>
<feature type="domain" description="Copper acquisition factor BIM1-like" evidence="10">
    <location>
        <begin position="18"/>
        <end position="163"/>
    </location>
</feature>
<keyword evidence="7" id="KW-0449">Lipoprotein</keyword>
<evidence type="ECO:0000256" key="4">
    <source>
        <dbReference type="ARBA" id="ARBA00022729"/>
    </source>
</evidence>
<comment type="subcellular location">
    <subcellularLocation>
        <location evidence="1">Cell membrane</location>
        <topology evidence="1">Lipid-anchor</topology>
        <topology evidence="1">GPI-anchor</topology>
    </subcellularLocation>
</comment>
<evidence type="ECO:0000256" key="2">
    <source>
        <dbReference type="ARBA" id="ARBA00022475"/>
    </source>
</evidence>
<keyword evidence="5 9" id="KW-0472">Membrane</keyword>
<dbReference type="PANTHER" id="PTHR34992:SF5">
    <property type="entry name" value="ANCHORED PROTEIN, PUTATIVE (AFU_ORTHOLOGUE AFUA_6G02800)-RELATED"/>
    <property type="match status" value="1"/>
</dbReference>
<keyword evidence="4" id="KW-0732">Signal</keyword>
<dbReference type="GO" id="GO:0005886">
    <property type="term" value="C:plasma membrane"/>
    <property type="evidence" value="ECO:0007669"/>
    <property type="project" value="UniProtKB-SubCell"/>
</dbReference>
<evidence type="ECO:0000256" key="3">
    <source>
        <dbReference type="ARBA" id="ARBA00022622"/>
    </source>
</evidence>
<evidence type="ECO:0000256" key="9">
    <source>
        <dbReference type="SAM" id="Phobius"/>
    </source>
</evidence>
<comment type="caution">
    <text evidence="11">The sequence shown here is derived from an EMBL/GenBank/DDBJ whole genome shotgun (WGS) entry which is preliminary data.</text>
</comment>
<name>A0A9P8W0S3_9HYPO</name>
<sequence length="216" mass="22492">MVTAATDDSYSTDTADQMGPAAFMWPKDRVWSASMDNTAPCGSVASVGNRSDFPLSNAKVALVDQYESYNVQLSISYLSNPSKDSDFSVLISSSELAEMDRGHTCISVPDASSSVKSGQKATLQIKYTSDWEDSKNETYYACADIQYVALSDFDAEVPCFNATKTGAESTSTSTSTGSSSSASSTGSSDKDNAGSAIAVTGLFGVAVAGAVSMLLA</sequence>
<dbReference type="OrthoDB" id="2587363at2759"/>
<evidence type="ECO:0000259" key="10">
    <source>
        <dbReference type="Pfam" id="PF20238"/>
    </source>
</evidence>
<keyword evidence="9" id="KW-1133">Transmembrane helix</keyword>
<keyword evidence="2" id="KW-1003">Cell membrane</keyword>
<dbReference type="InterPro" id="IPR046936">
    <property type="entry name" value="BIM1-like"/>
</dbReference>
<keyword evidence="6" id="KW-0325">Glycoprotein</keyword>
<keyword evidence="12" id="KW-1185">Reference proteome</keyword>
<dbReference type="CDD" id="cd21176">
    <property type="entry name" value="LPMO_auxiliary-like"/>
    <property type="match status" value="1"/>
</dbReference>
<evidence type="ECO:0000256" key="6">
    <source>
        <dbReference type="ARBA" id="ARBA00023180"/>
    </source>
</evidence>
<dbReference type="AlphaFoldDB" id="A0A9P8W0S3"/>
<protein>
    <recommendedName>
        <fullName evidence="10">Copper acquisition factor BIM1-like domain-containing protein</fullName>
    </recommendedName>
</protein>
<evidence type="ECO:0000256" key="8">
    <source>
        <dbReference type="SAM" id="MobiDB-lite"/>
    </source>
</evidence>
<keyword evidence="3" id="KW-0336">GPI-anchor</keyword>
<feature type="region of interest" description="Disordered" evidence="8">
    <location>
        <begin position="165"/>
        <end position="191"/>
    </location>
</feature>
<evidence type="ECO:0000256" key="7">
    <source>
        <dbReference type="ARBA" id="ARBA00023288"/>
    </source>
</evidence>
<evidence type="ECO:0000256" key="5">
    <source>
        <dbReference type="ARBA" id="ARBA00023136"/>
    </source>
</evidence>
<accession>A0A9P8W0S3</accession>
<organism evidence="11 12">
    <name type="scientific">Thelonectria olida</name>
    <dbReference type="NCBI Taxonomy" id="1576542"/>
    <lineage>
        <taxon>Eukaryota</taxon>
        <taxon>Fungi</taxon>
        <taxon>Dikarya</taxon>
        <taxon>Ascomycota</taxon>
        <taxon>Pezizomycotina</taxon>
        <taxon>Sordariomycetes</taxon>
        <taxon>Hypocreomycetidae</taxon>
        <taxon>Hypocreales</taxon>
        <taxon>Nectriaceae</taxon>
        <taxon>Thelonectria</taxon>
    </lineage>
</organism>
<evidence type="ECO:0000313" key="12">
    <source>
        <dbReference type="Proteomes" id="UP000777438"/>
    </source>
</evidence>
<keyword evidence="9" id="KW-0812">Transmembrane</keyword>
<evidence type="ECO:0000313" key="11">
    <source>
        <dbReference type="EMBL" id="KAH6887132.1"/>
    </source>
</evidence>
<dbReference type="Proteomes" id="UP000777438">
    <property type="component" value="Unassembled WGS sequence"/>
</dbReference>
<feature type="compositionally biased region" description="Low complexity" evidence="8">
    <location>
        <begin position="165"/>
        <end position="187"/>
    </location>
</feature>
<dbReference type="PANTHER" id="PTHR34992">
    <property type="entry name" value="HYPHAL ANASTAMOSIS-7 PROTEIN"/>
    <property type="match status" value="1"/>
</dbReference>
<dbReference type="InterPro" id="IPR046530">
    <property type="entry name" value="BIM1-like_dom"/>
</dbReference>
<dbReference type="GO" id="GO:0098552">
    <property type="term" value="C:side of membrane"/>
    <property type="evidence" value="ECO:0007669"/>
    <property type="project" value="UniProtKB-KW"/>
</dbReference>
<reference evidence="11 12" key="1">
    <citation type="journal article" date="2021" name="Nat. Commun.">
        <title>Genetic determinants of endophytism in the Arabidopsis root mycobiome.</title>
        <authorList>
            <person name="Mesny F."/>
            <person name="Miyauchi S."/>
            <person name="Thiergart T."/>
            <person name="Pickel B."/>
            <person name="Atanasova L."/>
            <person name="Karlsson M."/>
            <person name="Huettel B."/>
            <person name="Barry K.W."/>
            <person name="Haridas S."/>
            <person name="Chen C."/>
            <person name="Bauer D."/>
            <person name="Andreopoulos W."/>
            <person name="Pangilinan J."/>
            <person name="LaButti K."/>
            <person name="Riley R."/>
            <person name="Lipzen A."/>
            <person name="Clum A."/>
            <person name="Drula E."/>
            <person name="Henrissat B."/>
            <person name="Kohler A."/>
            <person name="Grigoriev I.V."/>
            <person name="Martin F.M."/>
            <person name="Hacquard S."/>
        </authorList>
    </citation>
    <scope>NUCLEOTIDE SEQUENCE [LARGE SCALE GENOMIC DNA]</scope>
    <source>
        <strain evidence="11 12">MPI-CAGE-CH-0241</strain>
    </source>
</reference>
<evidence type="ECO:0000256" key="1">
    <source>
        <dbReference type="ARBA" id="ARBA00004609"/>
    </source>
</evidence>
<dbReference type="EMBL" id="JAGPYM010000015">
    <property type="protein sequence ID" value="KAH6887132.1"/>
    <property type="molecule type" value="Genomic_DNA"/>
</dbReference>
<proteinExistence type="predicted"/>
<dbReference type="Pfam" id="PF20238">
    <property type="entry name" value="BIM1-like_dom"/>
    <property type="match status" value="1"/>
</dbReference>
<feature type="transmembrane region" description="Helical" evidence="9">
    <location>
        <begin position="193"/>
        <end position="215"/>
    </location>
</feature>